<dbReference type="EMBL" id="PVTD01000001">
    <property type="protein sequence ID" value="PRY26565.1"/>
    <property type="molecule type" value="Genomic_DNA"/>
</dbReference>
<keyword evidence="3" id="KW-1185">Reference proteome</keyword>
<evidence type="ECO:0000313" key="2">
    <source>
        <dbReference type="EMBL" id="PRY26565.1"/>
    </source>
</evidence>
<name>A0A2T0RZH2_9RHOB</name>
<comment type="caution">
    <text evidence="2">The sequence shown here is derived from an EMBL/GenBank/DDBJ whole genome shotgun (WGS) entry which is preliminary data.</text>
</comment>
<evidence type="ECO:0000256" key="1">
    <source>
        <dbReference type="SAM" id="Phobius"/>
    </source>
</evidence>
<sequence length="69" mass="7296">MADPERNTGGFWSFLPFGLTVLGGATGVFYITFGTQNGNPVFGVALGAVAGWLLALVLRHLARRAGWDS</sequence>
<accession>A0A2T0RZH2</accession>
<protein>
    <submittedName>
        <fullName evidence="2">Uncharacterized protein</fullName>
    </submittedName>
</protein>
<dbReference type="RefSeq" id="WP_106203313.1">
    <property type="nucleotide sequence ID" value="NZ_PVTD01000001.1"/>
</dbReference>
<dbReference type="AlphaFoldDB" id="A0A2T0RZH2"/>
<reference evidence="2 3" key="1">
    <citation type="submission" date="2018-03" db="EMBL/GenBank/DDBJ databases">
        <title>Genomic Encyclopedia of Archaeal and Bacterial Type Strains, Phase II (KMG-II): from individual species to whole genera.</title>
        <authorList>
            <person name="Goeker M."/>
        </authorList>
    </citation>
    <scope>NUCLEOTIDE SEQUENCE [LARGE SCALE GENOMIC DNA]</scope>
    <source>
        <strain evidence="2 3">DSM 29328</strain>
    </source>
</reference>
<keyword evidence="1" id="KW-0472">Membrane</keyword>
<gene>
    <name evidence="2" type="ORF">CLV78_101664</name>
</gene>
<feature type="transmembrane region" description="Helical" evidence="1">
    <location>
        <begin position="12"/>
        <end position="33"/>
    </location>
</feature>
<proteinExistence type="predicted"/>
<dbReference type="Proteomes" id="UP000239480">
    <property type="component" value="Unassembled WGS sequence"/>
</dbReference>
<keyword evidence="1" id="KW-1133">Transmembrane helix</keyword>
<feature type="transmembrane region" description="Helical" evidence="1">
    <location>
        <begin position="39"/>
        <end position="58"/>
    </location>
</feature>
<organism evidence="2 3">
    <name type="scientific">Aliiruegeria haliotis</name>
    <dbReference type="NCBI Taxonomy" id="1280846"/>
    <lineage>
        <taxon>Bacteria</taxon>
        <taxon>Pseudomonadati</taxon>
        <taxon>Pseudomonadota</taxon>
        <taxon>Alphaproteobacteria</taxon>
        <taxon>Rhodobacterales</taxon>
        <taxon>Roseobacteraceae</taxon>
        <taxon>Aliiruegeria</taxon>
    </lineage>
</organism>
<keyword evidence="1" id="KW-0812">Transmembrane</keyword>
<dbReference type="OrthoDB" id="7874922at2"/>
<evidence type="ECO:0000313" key="3">
    <source>
        <dbReference type="Proteomes" id="UP000239480"/>
    </source>
</evidence>